<dbReference type="GeneID" id="80892451"/>
<dbReference type="KEGG" id="amus:LMH87_005292"/>
<name>A0A9W8UQF9_AKAMU</name>
<keyword evidence="3" id="KW-1185">Reference proteome</keyword>
<organism evidence="2 3">
    <name type="scientific">Akanthomyces muscarius</name>
    <name type="common">Entomopathogenic fungus</name>
    <name type="synonym">Lecanicillium muscarium</name>
    <dbReference type="NCBI Taxonomy" id="2231603"/>
    <lineage>
        <taxon>Eukaryota</taxon>
        <taxon>Fungi</taxon>
        <taxon>Dikarya</taxon>
        <taxon>Ascomycota</taxon>
        <taxon>Pezizomycotina</taxon>
        <taxon>Sordariomycetes</taxon>
        <taxon>Hypocreomycetidae</taxon>
        <taxon>Hypocreales</taxon>
        <taxon>Cordycipitaceae</taxon>
        <taxon>Akanthomyces</taxon>
    </lineage>
</organism>
<dbReference type="Gene3D" id="1.20.5.170">
    <property type="match status" value="1"/>
</dbReference>
<evidence type="ECO:0000313" key="2">
    <source>
        <dbReference type="EMBL" id="KAJ4163571.1"/>
    </source>
</evidence>
<feature type="compositionally biased region" description="Polar residues" evidence="1">
    <location>
        <begin position="7"/>
        <end position="16"/>
    </location>
</feature>
<sequence length="92" mass="10492">MPRKSKTPTPESTALNRESQRRSRARRRELIDDLSRQIEEYKHRGIEATLQMQSAARVVLAENQRLRALLHRHGISPDDGVSMAMTKLKASG</sequence>
<dbReference type="AlphaFoldDB" id="A0A9W8UQF9"/>
<comment type="caution">
    <text evidence="2">The sequence shown here is derived from an EMBL/GenBank/DDBJ whole genome shotgun (WGS) entry which is preliminary data.</text>
</comment>
<dbReference type="PANTHER" id="PTHR42070:SF1">
    <property type="entry name" value="FILAMENT ASSOCIATED PROTEIN, PUTATIVE (AFU_ORTHOLOGUE AFUA_8G06630)-RELATED"/>
    <property type="match status" value="1"/>
</dbReference>
<evidence type="ECO:0000256" key="1">
    <source>
        <dbReference type="SAM" id="MobiDB-lite"/>
    </source>
</evidence>
<feature type="region of interest" description="Disordered" evidence="1">
    <location>
        <begin position="1"/>
        <end position="28"/>
    </location>
</feature>
<dbReference type="EMBL" id="JAJHUN010000001">
    <property type="protein sequence ID" value="KAJ4163571.1"/>
    <property type="molecule type" value="Genomic_DNA"/>
</dbReference>
<dbReference type="RefSeq" id="XP_056058486.1">
    <property type="nucleotide sequence ID" value="XM_056202982.1"/>
</dbReference>
<dbReference type="Proteomes" id="UP001144673">
    <property type="component" value="Chromosome 1"/>
</dbReference>
<protein>
    <recommendedName>
        <fullName evidence="4">BZIP transcription factor</fullName>
    </recommendedName>
</protein>
<gene>
    <name evidence="2" type="ORF">LMH87_005292</name>
</gene>
<proteinExistence type="predicted"/>
<reference evidence="2" key="1">
    <citation type="journal article" date="2023" name="Access Microbiol">
        <title>De-novo genome assembly for Akanthomyces muscarius, a biocontrol agent of insect agricultural pests.</title>
        <authorList>
            <person name="Erdos Z."/>
            <person name="Studholme D.J."/>
            <person name="Raymond B."/>
            <person name="Sharma M."/>
        </authorList>
    </citation>
    <scope>NUCLEOTIDE SEQUENCE</scope>
    <source>
        <strain evidence="2">Ve6</strain>
    </source>
</reference>
<accession>A0A9W8UQF9</accession>
<evidence type="ECO:0000313" key="3">
    <source>
        <dbReference type="Proteomes" id="UP001144673"/>
    </source>
</evidence>
<evidence type="ECO:0008006" key="4">
    <source>
        <dbReference type="Google" id="ProtNLM"/>
    </source>
</evidence>
<dbReference type="PANTHER" id="PTHR42070">
    <property type="entry name" value="FILAMENT ASSOCIATED PROTEIN, PUTATIVE (AFU_ORTHOLOGUE AFUA_8G06630)-RELATED"/>
    <property type="match status" value="1"/>
</dbReference>